<dbReference type="AlphaFoldDB" id="F0RM21"/>
<dbReference type="SUPFAM" id="SSF101898">
    <property type="entry name" value="NHL repeat"/>
    <property type="match status" value="1"/>
</dbReference>
<feature type="repeat" description="NHL" evidence="6">
    <location>
        <begin position="537"/>
        <end position="579"/>
    </location>
</feature>
<keyword evidence="1" id="KW-0808">Transferase</keyword>
<gene>
    <name evidence="10" type="ordered locus">Deipr_0785</name>
</gene>
<protein>
    <submittedName>
        <fullName evidence="10">Serine/threonine protein kinase</fullName>
    </submittedName>
</protein>
<dbReference type="eggNOG" id="COG3391">
    <property type="taxonomic scope" value="Bacteria"/>
</dbReference>
<dbReference type="PANTHER" id="PTHR43289:SF6">
    <property type="entry name" value="SERINE_THREONINE-PROTEIN KINASE NEKL-3"/>
    <property type="match status" value="1"/>
</dbReference>
<dbReference type="Gene3D" id="1.10.510.10">
    <property type="entry name" value="Transferase(Phosphotransferase) domain 1"/>
    <property type="match status" value="1"/>
</dbReference>
<dbReference type="Pfam" id="PF00069">
    <property type="entry name" value="Pkinase"/>
    <property type="match status" value="1"/>
</dbReference>
<dbReference type="InterPro" id="IPR011009">
    <property type="entry name" value="Kinase-like_dom_sf"/>
</dbReference>
<dbReference type="InterPro" id="IPR008271">
    <property type="entry name" value="Ser/Thr_kinase_AS"/>
</dbReference>
<dbReference type="SMART" id="SM00220">
    <property type="entry name" value="S_TKc"/>
    <property type="match status" value="1"/>
</dbReference>
<name>F0RM21_DEIPM</name>
<dbReference type="InterPro" id="IPR001258">
    <property type="entry name" value="NHL_repeat"/>
</dbReference>
<accession>F0RM21</accession>
<dbReference type="CDD" id="cd05819">
    <property type="entry name" value="NHL"/>
    <property type="match status" value="1"/>
</dbReference>
<evidence type="ECO:0000256" key="3">
    <source>
        <dbReference type="ARBA" id="ARBA00022741"/>
    </source>
</evidence>
<keyword evidence="2" id="KW-0677">Repeat</keyword>
<dbReference type="eggNOG" id="COG0515">
    <property type="taxonomic scope" value="Bacteria"/>
</dbReference>
<evidence type="ECO:0000256" key="4">
    <source>
        <dbReference type="ARBA" id="ARBA00022777"/>
    </source>
</evidence>
<dbReference type="EMBL" id="CP002536">
    <property type="protein sequence ID" value="ADY25941.1"/>
    <property type="molecule type" value="Genomic_DNA"/>
</dbReference>
<keyword evidence="5 7" id="KW-0067">ATP-binding</keyword>
<keyword evidence="10" id="KW-0723">Serine/threonine-protein kinase</keyword>
<dbReference type="PANTHER" id="PTHR43289">
    <property type="entry name" value="MITOGEN-ACTIVATED PROTEIN KINASE KINASE KINASE 20-RELATED"/>
    <property type="match status" value="1"/>
</dbReference>
<dbReference type="InterPro" id="IPR011042">
    <property type="entry name" value="6-blade_b-propeller_TolB-like"/>
</dbReference>
<keyword evidence="8" id="KW-1133">Transmembrane helix</keyword>
<dbReference type="CDD" id="cd14014">
    <property type="entry name" value="STKc_PknB_like"/>
    <property type="match status" value="1"/>
</dbReference>
<feature type="binding site" evidence="7">
    <location>
        <position position="165"/>
    </location>
    <ligand>
        <name>ATP</name>
        <dbReference type="ChEBI" id="CHEBI:30616"/>
    </ligand>
</feature>
<feature type="domain" description="Protein kinase" evidence="9">
    <location>
        <begin position="136"/>
        <end position="403"/>
    </location>
</feature>
<evidence type="ECO:0000256" key="6">
    <source>
        <dbReference type="PROSITE-ProRule" id="PRU00504"/>
    </source>
</evidence>
<dbReference type="STRING" id="693977.Deipr_0785"/>
<evidence type="ECO:0000256" key="1">
    <source>
        <dbReference type="ARBA" id="ARBA00022679"/>
    </source>
</evidence>
<dbReference type="PROSITE" id="PS50011">
    <property type="entry name" value="PROTEIN_KINASE_DOM"/>
    <property type="match status" value="1"/>
</dbReference>
<keyword evidence="8" id="KW-0812">Transmembrane</keyword>
<dbReference type="GO" id="GO:0004674">
    <property type="term" value="F:protein serine/threonine kinase activity"/>
    <property type="evidence" value="ECO:0007669"/>
    <property type="project" value="UniProtKB-KW"/>
</dbReference>
<dbReference type="Proteomes" id="UP000007718">
    <property type="component" value="Chromosome"/>
</dbReference>
<evidence type="ECO:0000256" key="8">
    <source>
        <dbReference type="SAM" id="Phobius"/>
    </source>
</evidence>
<reference evidence="10 11" key="2">
    <citation type="journal article" date="2012" name="Stand. Genomic Sci.">
        <title>Complete genome sequence of the orange-red pigmented, radioresistant Deinococcus proteolyticus type strain (MRP(T)).</title>
        <authorList>
            <person name="Copeland A."/>
            <person name="Zeytun A."/>
            <person name="Yassawong M."/>
            <person name="Nolan M."/>
            <person name="Lucas S."/>
            <person name="Hammon N."/>
            <person name="Deshpande S."/>
            <person name="Cheng J.F."/>
            <person name="Han C."/>
            <person name="Tapia R."/>
            <person name="Goodwin L.A."/>
            <person name="Pitluck S."/>
            <person name="Mavromatis K."/>
            <person name="Liolios K."/>
            <person name="Pagani I."/>
            <person name="Ivanova N."/>
            <person name="Mikhailova N."/>
            <person name="Pati A."/>
            <person name="Chen A."/>
            <person name="Palaniappan K."/>
            <person name="Land M."/>
            <person name="Hauser L."/>
            <person name="Jeffries C.D."/>
            <person name="Brambilla E.M."/>
            <person name="Rohde M."/>
            <person name="Sikorski J."/>
            <person name="Pukall R."/>
            <person name="Goker M."/>
            <person name="Detter J.C."/>
            <person name="Woyke T."/>
            <person name="Bristow J."/>
            <person name="Eisen J.A."/>
            <person name="Markowitz V."/>
            <person name="Hugenholtz P."/>
            <person name="Kyrpides N.C."/>
            <person name="Klenk H.P."/>
            <person name="Lapidus A."/>
        </authorList>
    </citation>
    <scope>NUCLEOTIDE SEQUENCE [LARGE SCALE GENOMIC DNA]</scope>
    <source>
        <strain evidence="11">ATCC 35074 / DSM 20540 / JCM 6276 / NBRC 101906 / NCIMB 13154 / VKM Ac-1939 / CCM 2703 / MRP</strain>
    </source>
</reference>
<dbReference type="GO" id="GO:0005524">
    <property type="term" value="F:ATP binding"/>
    <property type="evidence" value="ECO:0007669"/>
    <property type="project" value="UniProtKB-UniRule"/>
</dbReference>
<proteinExistence type="predicted"/>
<dbReference type="RefSeq" id="WP_013614550.1">
    <property type="nucleotide sequence ID" value="NC_015161.1"/>
</dbReference>
<feature type="transmembrane region" description="Helical" evidence="8">
    <location>
        <begin position="62"/>
        <end position="79"/>
    </location>
</feature>
<keyword evidence="4 10" id="KW-0418">Kinase</keyword>
<dbReference type="PROSITE" id="PS00108">
    <property type="entry name" value="PROTEIN_KINASE_ST"/>
    <property type="match status" value="1"/>
</dbReference>
<keyword evidence="8" id="KW-0472">Membrane</keyword>
<evidence type="ECO:0000256" key="7">
    <source>
        <dbReference type="PROSITE-ProRule" id="PRU10141"/>
    </source>
</evidence>
<evidence type="ECO:0000256" key="5">
    <source>
        <dbReference type="ARBA" id="ARBA00022840"/>
    </source>
</evidence>
<evidence type="ECO:0000313" key="11">
    <source>
        <dbReference type="Proteomes" id="UP000007718"/>
    </source>
</evidence>
<feature type="transmembrane region" description="Helical" evidence="8">
    <location>
        <begin position="31"/>
        <end position="50"/>
    </location>
</feature>
<sequence>MTDLLNGVLLLGLFAAGLRLMMFPSERTLRWLILAVLAGLLALVAAVNWAVDAEQTPGRLQAALVLLTVMLPGLLGVQVRQTDWLRHLVRGAEEGTSRRGSGLPAARPGPSRRTWVPGVPAGLPPSESHIPVFADYVVERRVGVGGMGSVYLARRRSDGLTAALKVPQERYLADEKFVKRFFREAEILSQFSHPNIVQVFNYRMSGGEYYIAMEYLEGISLEAVLEERTMTLPEAVQVFRALADALRHIHLHKVVHRDLKPSNVMLLQGAWDGEQLQPGGVKLMDFGIAVGQTLSRLTMTGARVGTPTYMAPEQAKGIRTDARSDLYALGLLGYEMVTGRAAFEGGYESVVHQQVFEDPKPPNQVRRGIPSRLNDLILSMIEKDPDRRPNLDEVIAALDDDILVDDAFEDADVLALAVDDPQGTLRLLDTGGKLRQSWGSSGAEQGQDLRLPGVPSALGRGGPGQLLVAFGQHRWLEGGMVWVLDSRGRRIRQFGRYGLGEAELLRPLGLATLGDQYYVLDGESQQVKVYGMDGSFRFRFGGRGSAEGEFRQPQALCAGGKYLYVLDSGNHRVQRFSAQGEYVSRLAFRLERGSDDLRPLTGLTVDEAGAVYLVDATAGRVRRVDAEGAPSAPVALSREAGEAPDALWLLGIGPRGQIYAVPRGGQLLRIYSPSGDLLGTRNMYTPVQALSTLRRELESPLELEPAAQLPAG</sequence>
<evidence type="ECO:0000256" key="2">
    <source>
        <dbReference type="ARBA" id="ARBA00022737"/>
    </source>
</evidence>
<dbReference type="SUPFAM" id="SSF56112">
    <property type="entry name" value="Protein kinase-like (PK-like)"/>
    <property type="match status" value="1"/>
</dbReference>
<dbReference type="InterPro" id="IPR017441">
    <property type="entry name" value="Protein_kinase_ATP_BS"/>
</dbReference>
<keyword evidence="3 7" id="KW-0547">Nucleotide-binding</keyword>
<keyword evidence="11" id="KW-1185">Reference proteome</keyword>
<dbReference type="KEGG" id="dpt:Deipr_0785"/>
<evidence type="ECO:0000313" key="10">
    <source>
        <dbReference type="EMBL" id="ADY25941.1"/>
    </source>
</evidence>
<evidence type="ECO:0000259" key="9">
    <source>
        <dbReference type="PROSITE" id="PS50011"/>
    </source>
</evidence>
<organism evidence="10 11">
    <name type="scientific">Deinococcus proteolyticus (strain ATCC 35074 / DSM 20540 / JCM 6276 / NBRC 101906 / NCIMB 13154 / VKM Ac-1939 / CCM 2703 / MRP)</name>
    <dbReference type="NCBI Taxonomy" id="693977"/>
    <lineage>
        <taxon>Bacteria</taxon>
        <taxon>Thermotogati</taxon>
        <taxon>Deinococcota</taxon>
        <taxon>Deinococci</taxon>
        <taxon>Deinococcales</taxon>
        <taxon>Deinococcaceae</taxon>
        <taxon>Deinococcus</taxon>
    </lineage>
</organism>
<dbReference type="PROSITE" id="PS00107">
    <property type="entry name" value="PROTEIN_KINASE_ATP"/>
    <property type="match status" value="1"/>
</dbReference>
<dbReference type="Gene3D" id="2.120.10.30">
    <property type="entry name" value="TolB, C-terminal domain"/>
    <property type="match status" value="1"/>
</dbReference>
<reference evidence="11" key="1">
    <citation type="submission" date="2011-02" db="EMBL/GenBank/DDBJ databases">
        <title>The complete sequence of chromosome of Deinococcus proteolyticus DSM 20540.</title>
        <authorList>
            <consortium name="US DOE Joint Genome Institute (JGI-PGF)"/>
            <person name="Lucas S."/>
            <person name="Copeland A."/>
            <person name="Lapidus A."/>
            <person name="Bruce D."/>
            <person name="Goodwin L."/>
            <person name="Pitluck S."/>
            <person name="Kyrpides N."/>
            <person name="Mavromatis K."/>
            <person name="Pagani I."/>
            <person name="Ivanova N."/>
            <person name="Ovchinnikova G."/>
            <person name="Zeytun A."/>
            <person name="Detter J.C."/>
            <person name="Han C."/>
            <person name="Land M."/>
            <person name="Hauser L."/>
            <person name="Markowitz V."/>
            <person name="Cheng J.-F."/>
            <person name="Hugenholtz P."/>
            <person name="Woyke T."/>
            <person name="Wu D."/>
            <person name="Pukall R."/>
            <person name="Steenblock K."/>
            <person name="Brambilla E."/>
            <person name="Klenk H.-P."/>
            <person name="Eisen J.A."/>
        </authorList>
    </citation>
    <scope>NUCLEOTIDE SEQUENCE [LARGE SCALE GENOMIC DNA]</scope>
    <source>
        <strain evidence="11">ATCC 35074 / DSM 20540 / JCM 6276 / NBRC 101906 / NCIMB 13154 / VKM Ac-1939 / CCM 2703 / MRP</strain>
    </source>
</reference>
<dbReference type="HOGENOM" id="CLU_410349_0_0_0"/>
<dbReference type="InterPro" id="IPR000719">
    <property type="entry name" value="Prot_kinase_dom"/>
</dbReference>
<dbReference type="PROSITE" id="PS51125">
    <property type="entry name" value="NHL"/>
    <property type="match status" value="1"/>
</dbReference>
<dbReference type="Gene3D" id="3.30.200.20">
    <property type="entry name" value="Phosphorylase Kinase, domain 1"/>
    <property type="match status" value="1"/>
</dbReference>